<feature type="non-terminal residue" evidence="2">
    <location>
        <position position="1"/>
    </location>
</feature>
<feature type="region of interest" description="Disordered" evidence="1">
    <location>
        <begin position="45"/>
        <end position="91"/>
    </location>
</feature>
<feature type="compositionally biased region" description="Polar residues" evidence="1">
    <location>
        <begin position="65"/>
        <end position="90"/>
    </location>
</feature>
<name>A0A4Y9ZG97_9AGAM</name>
<evidence type="ECO:0000256" key="1">
    <source>
        <dbReference type="SAM" id="MobiDB-lite"/>
    </source>
</evidence>
<gene>
    <name evidence="2" type="ORF">EWM64_g10226</name>
</gene>
<dbReference type="Pfam" id="PF18759">
    <property type="entry name" value="Plavaka"/>
    <property type="match status" value="1"/>
</dbReference>
<reference evidence="2 3" key="1">
    <citation type="submission" date="2019-02" db="EMBL/GenBank/DDBJ databases">
        <title>Genome sequencing of the rare red list fungi Hericium alpestre (H. flagellum).</title>
        <authorList>
            <person name="Buettner E."/>
            <person name="Kellner H."/>
        </authorList>
    </citation>
    <scope>NUCLEOTIDE SEQUENCE [LARGE SCALE GENOMIC DNA]</scope>
    <source>
        <strain evidence="2 3">DSM 108284</strain>
    </source>
</reference>
<comment type="caution">
    <text evidence="2">The sequence shown here is derived from an EMBL/GenBank/DDBJ whole genome shotgun (WGS) entry which is preliminary data.</text>
</comment>
<protein>
    <submittedName>
        <fullName evidence="2">Uncharacterized protein</fullName>
    </submittedName>
</protein>
<feature type="compositionally biased region" description="Acidic residues" evidence="1">
    <location>
        <begin position="15"/>
        <end position="24"/>
    </location>
</feature>
<feature type="region of interest" description="Disordered" evidence="1">
    <location>
        <begin position="1"/>
        <end position="25"/>
    </location>
</feature>
<dbReference type="OrthoDB" id="2576233at2759"/>
<evidence type="ECO:0000313" key="3">
    <source>
        <dbReference type="Proteomes" id="UP000298061"/>
    </source>
</evidence>
<dbReference type="STRING" id="135208.A0A4Y9ZG97"/>
<accession>A0A4Y9ZG97</accession>
<keyword evidence="3" id="KW-1185">Reference proteome</keyword>
<proteinExistence type="predicted"/>
<dbReference type="EMBL" id="SFCI01002547">
    <property type="protein sequence ID" value="TFY73786.1"/>
    <property type="molecule type" value="Genomic_DNA"/>
</dbReference>
<sequence>LEADAEPIGIRNYLDDSDQEEDPPSLEATETIIDDDADVFTVYDHDIPSTHLPPPCSPSAASAPQSLNPFHISSDSQTPAEHDNNPSNVAKSVPYQGAARVLCHDADVRSAYQAQMLPTTNIYEPFDNCLDWELAKWAKQQDVSQNAFTTLLKIPGFRETLELSYNDSRSLNQTIDQLPRSAPWQTAPIEVSHESCGPISTDFFFRDALESIKTIYGNPAFTKYMAFAPEKQYSNVAKDPTDCIYNEMHTGDWWWSTQAKLGDGATVVPVILSSDKTQLTTFNSGEKTAYPMYATIGNIAKDIRRKPSLHAQMLIGYLPTPDLSSLSEEHARTVRARLFHAALTVITESLRGPEHDGVELTSGDGAVRRCHPIIAVYVADYPEQSLVACTRQGSQCPKCHAVEIEFEEHKLPWKRRKQDETLKSLKHGAQQPSARRQESVLKAVGLTHVIDPFWKGFLYSNIHDAITPDILHQLLQGLLSYLIAWATSIVGLSELDARFKTLPPMHGVRSFTNGINGLVRVSGGEHKQICKQLLGCIVGKAPACAVNATRALLEFLHLAVYDSHSEETLLYMQTALDDFHKDKDIFLELKAHTPGHFNLPKLHSLQHYVDTIRERGTTDNYNTEATERLHIDYAKDAYRATNKHDYLEQMVNWLDRRERVAIFDVHLHYRQNTLPPLQLPQAVIPGHVVAKRANHRSVLFTRLISDYHAQHFVHALETFIATYCKLSPRQRCNDPIIIPFNHVEVWDRVKFRLQHLQLDDAPPIMDTAVAIPTTASKAAQFSTVLVVVGDDAEETGVRASKCLQPDDFHFTKSFTTWSFSIH</sequence>
<evidence type="ECO:0000313" key="2">
    <source>
        <dbReference type="EMBL" id="TFY73786.1"/>
    </source>
</evidence>
<dbReference type="Proteomes" id="UP000298061">
    <property type="component" value="Unassembled WGS sequence"/>
</dbReference>
<dbReference type="InterPro" id="IPR041078">
    <property type="entry name" value="Plavaka"/>
</dbReference>
<dbReference type="AlphaFoldDB" id="A0A4Y9ZG97"/>
<organism evidence="2 3">
    <name type="scientific">Hericium alpestre</name>
    <dbReference type="NCBI Taxonomy" id="135208"/>
    <lineage>
        <taxon>Eukaryota</taxon>
        <taxon>Fungi</taxon>
        <taxon>Dikarya</taxon>
        <taxon>Basidiomycota</taxon>
        <taxon>Agaricomycotina</taxon>
        <taxon>Agaricomycetes</taxon>
        <taxon>Russulales</taxon>
        <taxon>Hericiaceae</taxon>
        <taxon>Hericium</taxon>
    </lineage>
</organism>